<name>A0A151IAY0_9HYME</name>
<proteinExistence type="predicted"/>
<dbReference type="AlphaFoldDB" id="A0A151IAY0"/>
<reference evidence="2 3" key="1">
    <citation type="submission" date="2016-03" db="EMBL/GenBank/DDBJ databases">
        <title>Cyphomyrmex costatus WGS genome.</title>
        <authorList>
            <person name="Nygaard S."/>
            <person name="Hu H."/>
            <person name="Boomsma J."/>
            <person name="Zhang G."/>
        </authorList>
    </citation>
    <scope>NUCLEOTIDE SEQUENCE [LARGE SCALE GENOMIC DNA]</scope>
    <source>
        <strain evidence="2">MS0001</strain>
        <tissue evidence="2">Whole body</tissue>
    </source>
</reference>
<evidence type="ECO:0000313" key="3">
    <source>
        <dbReference type="Proteomes" id="UP000078542"/>
    </source>
</evidence>
<dbReference type="EMBL" id="KQ978169">
    <property type="protein sequence ID" value="KYM96616.1"/>
    <property type="molecule type" value="Genomic_DNA"/>
</dbReference>
<accession>A0A151IAY0</accession>
<keyword evidence="3" id="KW-1185">Reference proteome</keyword>
<feature type="non-terminal residue" evidence="2">
    <location>
        <position position="1"/>
    </location>
</feature>
<feature type="domain" description="Transposase Tc5 C-terminal" evidence="1">
    <location>
        <begin position="104"/>
        <end position="141"/>
    </location>
</feature>
<sequence length="150" mass="17175">QIVSRKVTKFITKKALMSKEALQADSNRFIENVKHYIDRYGSENVYNSNQSGFQLELHAGRTLAQKGVKKSRVCSTTISAITHSYTIQPVISADGRLFSPLYAWYKSGYLEHRPIEFDTPVDFCFKKHSKPTCDICGEAVFFWENLKIDV</sequence>
<organism evidence="2 3">
    <name type="scientific">Cyphomyrmex costatus</name>
    <dbReference type="NCBI Taxonomy" id="456900"/>
    <lineage>
        <taxon>Eukaryota</taxon>
        <taxon>Metazoa</taxon>
        <taxon>Ecdysozoa</taxon>
        <taxon>Arthropoda</taxon>
        <taxon>Hexapoda</taxon>
        <taxon>Insecta</taxon>
        <taxon>Pterygota</taxon>
        <taxon>Neoptera</taxon>
        <taxon>Endopterygota</taxon>
        <taxon>Hymenoptera</taxon>
        <taxon>Apocrita</taxon>
        <taxon>Aculeata</taxon>
        <taxon>Formicoidea</taxon>
        <taxon>Formicidae</taxon>
        <taxon>Myrmicinae</taxon>
        <taxon>Cyphomyrmex</taxon>
    </lineage>
</organism>
<evidence type="ECO:0000259" key="1">
    <source>
        <dbReference type="Pfam" id="PF04236"/>
    </source>
</evidence>
<dbReference type="InterPro" id="IPR007350">
    <property type="entry name" value="Transposase_Tc5_C"/>
</dbReference>
<gene>
    <name evidence="2" type="ORF">ALC62_12743</name>
</gene>
<evidence type="ECO:0000313" key="2">
    <source>
        <dbReference type="EMBL" id="KYM96616.1"/>
    </source>
</evidence>
<dbReference type="Proteomes" id="UP000078542">
    <property type="component" value="Unassembled WGS sequence"/>
</dbReference>
<dbReference type="Pfam" id="PF04236">
    <property type="entry name" value="Transp_Tc5_C"/>
    <property type="match status" value="1"/>
</dbReference>
<dbReference type="STRING" id="456900.A0A151IAY0"/>
<protein>
    <recommendedName>
        <fullName evidence="1">Transposase Tc5 C-terminal domain-containing protein</fullName>
    </recommendedName>
</protein>